<sequence>MSVNEAVRTRDVSGDAGAGAVAQERSWVLAWTSLFFILLQSVCSAFMAISGLRLLIGVGSLAAATSGAKFLDRIHGGPIRIPMMIFAVAGSVINLYSIWRARRLRARPSSQWRMQPLAPAKRRAEAIQIGIALMTLVLIGVEWVGHVRTFGGLLR</sequence>
<dbReference type="EMBL" id="CP002480">
    <property type="protein sequence ID" value="ADW68332.1"/>
    <property type="molecule type" value="Genomic_DNA"/>
</dbReference>
<feature type="transmembrane region" description="Helical" evidence="1">
    <location>
        <begin position="126"/>
        <end position="145"/>
    </location>
</feature>
<protein>
    <submittedName>
        <fullName evidence="2">Uncharacterized protein</fullName>
    </submittedName>
</protein>
<keyword evidence="3" id="KW-1185">Reference proteome</keyword>
<dbReference type="eggNOG" id="ENOG5032V6G">
    <property type="taxonomic scope" value="Bacteria"/>
</dbReference>
<dbReference type="STRING" id="1198114.AciX9_1270"/>
<evidence type="ECO:0000313" key="3">
    <source>
        <dbReference type="Proteomes" id="UP000000343"/>
    </source>
</evidence>
<dbReference type="Proteomes" id="UP000000343">
    <property type="component" value="Chromosome"/>
</dbReference>
<keyword evidence="1" id="KW-0812">Transmembrane</keyword>
<dbReference type="PaxDb" id="1198114-AciX9_1270"/>
<name>E8X568_GRATM</name>
<dbReference type="KEGG" id="acm:AciX9_1270"/>
<dbReference type="HOGENOM" id="CLU_143411_0_0_0"/>
<accession>E8X568</accession>
<reference evidence="3" key="1">
    <citation type="submission" date="2011-01" db="EMBL/GenBank/DDBJ databases">
        <title>Complete sequence of chromosome of Acidobacterium sp. MP5ACTX9.</title>
        <authorList>
            <consortium name="US DOE Joint Genome Institute"/>
            <person name="Lucas S."/>
            <person name="Copeland A."/>
            <person name="Lapidus A."/>
            <person name="Cheng J.-F."/>
            <person name="Goodwin L."/>
            <person name="Pitluck S."/>
            <person name="Teshima H."/>
            <person name="Detter J.C."/>
            <person name="Han C."/>
            <person name="Tapia R."/>
            <person name="Land M."/>
            <person name="Hauser L."/>
            <person name="Kyrpides N."/>
            <person name="Ivanova N."/>
            <person name="Ovchinnikova G."/>
            <person name="Pagani I."/>
            <person name="Rawat S.R."/>
            <person name="Mannisto M."/>
            <person name="Haggblom M.M."/>
            <person name="Woyke T."/>
        </authorList>
    </citation>
    <scope>NUCLEOTIDE SEQUENCE [LARGE SCALE GENOMIC DNA]</scope>
    <source>
        <strain evidence="3">MP5ACTX9</strain>
    </source>
</reference>
<evidence type="ECO:0000313" key="2">
    <source>
        <dbReference type="EMBL" id="ADW68332.1"/>
    </source>
</evidence>
<keyword evidence="1" id="KW-1133">Transmembrane helix</keyword>
<evidence type="ECO:0000256" key="1">
    <source>
        <dbReference type="SAM" id="Phobius"/>
    </source>
</evidence>
<proteinExistence type="predicted"/>
<feature type="transmembrane region" description="Helical" evidence="1">
    <location>
        <begin position="79"/>
        <end position="99"/>
    </location>
</feature>
<feature type="transmembrane region" description="Helical" evidence="1">
    <location>
        <begin position="34"/>
        <end position="59"/>
    </location>
</feature>
<keyword evidence="1" id="KW-0472">Membrane</keyword>
<gene>
    <name evidence="2" type="ordered locus">AciX9_1270</name>
</gene>
<dbReference type="RefSeq" id="WP_013579655.1">
    <property type="nucleotide sequence ID" value="NC_015064.1"/>
</dbReference>
<organism evidence="3">
    <name type="scientific">Granulicella tundricola (strain ATCC BAA-1859 / DSM 23138 / MP5ACTX9)</name>
    <dbReference type="NCBI Taxonomy" id="1198114"/>
    <lineage>
        <taxon>Bacteria</taxon>
        <taxon>Pseudomonadati</taxon>
        <taxon>Acidobacteriota</taxon>
        <taxon>Terriglobia</taxon>
        <taxon>Terriglobales</taxon>
        <taxon>Acidobacteriaceae</taxon>
        <taxon>Granulicella</taxon>
    </lineage>
</organism>
<dbReference type="AlphaFoldDB" id="E8X568"/>